<organism evidence="4 5">
    <name type="scientific">Marinobacter excellens HL-55</name>
    <dbReference type="NCBI Taxonomy" id="1305731"/>
    <lineage>
        <taxon>Bacteria</taxon>
        <taxon>Pseudomonadati</taxon>
        <taxon>Pseudomonadota</taxon>
        <taxon>Gammaproteobacteria</taxon>
        <taxon>Pseudomonadales</taxon>
        <taxon>Marinobacteraceae</taxon>
        <taxon>Marinobacter</taxon>
    </lineage>
</organism>
<evidence type="ECO:0000313" key="4">
    <source>
        <dbReference type="EMBL" id="KPQ29899.1"/>
    </source>
</evidence>
<evidence type="ECO:0000259" key="2">
    <source>
        <dbReference type="Pfam" id="PF08770"/>
    </source>
</evidence>
<feature type="domain" description="Ig-like SoxY" evidence="3">
    <location>
        <begin position="45"/>
        <end position="141"/>
    </location>
</feature>
<accession>A0A0P7ZCK1</accession>
<dbReference type="InterPro" id="IPR032711">
    <property type="entry name" value="SoxY"/>
</dbReference>
<dbReference type="Gene3D" id="2.60.40.10">
    <property type="entry name" value="Immunoglobulins"/>
    <property type="match status" value="1"/>
</dbReference>
<feature type="chain" id="PRO_5006147072" evidence="1">
    <location>
        <begin position="22"/>
        <end position="258"/>
    </location>
</feature>
<dbReference type="Gene3D" id="2.60.40.2470">
    <property type="entry name" value="SoxY domain"/>
    <property type="match status" value="1"/>
</dbReference>
<protein>
    <submittedName>
        <fullName evidence="4">Sulfur-oxidizing protein SoxY</fullName>
    </submittedName>
</protein>
<dbReference type="Proteomes" id="UP000050416">
    <property type="component" value="Unassembled WGS sequence"/>
</dbReference>
<feature type="signal peptide" evidence="1">
    <location>
        <begin position="1"/>
        <end position="21"/>
    </location>
</feature>
<sequence length="258" mass="27979">MIARALLGTFLLILMTATAVADQRWQREDSVMAALDGRVPVLEGLALELPLVAEDGSSVNLAVKFTGNLEPGEHIQTVRLFAPGNPRPEVADYSLSAHTTSVDIATRVRLSESQQVVALAITSQDRAFIATRDVRVTVSGCLVGTGEQAAMTMQNPRVAFAGQASKGQPLTVRTLINHPMETGLRPDGESADEVEQQLVESLTATLNGEKVFSSRFYTGTSANPYVQFRIVPEQTGELQLTWQDQNGDVVETRQPVQF</sequence>
<dbReference type="Pfam" id="PF13501">
    <property type="entry name" value="SoxY"/>
    <property type="match status" value="1"/>
</dbReference>
<proteinExistence type="predicted"/>
<feature type="domain" description="Sulphur oxidation protein SoxZ" evidence="2">
    <location>
        <begin position="163"/>
        <end position="252"/>
    </location>
</feature>
<dbReference type="Pfam" id="PF08770">
    <property type="entry name" value="SoxZ"/>
    <property type="match status" value="1"/>
</dbReference>
<keyword evidence="1" id="KW-0732">Signal</keyword>
<dbReference type="InterPro" id="IPR014756">
    <property type="entry name" value="Ig_E-set"/>
</dbReference>
<dbReference type="AlphaFoldDB" id="A0A0P7ZCK1"/>
<dbReference type="InterPro" id="IPR038162">
    <property type="entry name" value="SoxY_sf"/>
</dbReference>
<dbReference type="InterPro" id="IPR013783">
    <property type="entry name" value="Ig-like_fold"/>
</dbReference>
<name>A0A0P7ZCK1_9GAMM</name>
<dbReference type="STRING" id="1305731.GCA_000934705_03422"/>
<reference evidence="4 5" key="1">
    <citation type="submission" date="2015-09" db="EMBL/GenBank/DDBJ databases">
        <title>Identification and resolution of microdiversity through metagenomic sequencing of parallel consortia.</title>
        <authorList>
            <person name="Nelson W.C."/>
            <person name="Romine M.F."/>
            <person name="Lindemann S.R."/>
        </authorList>
    </citation>
    <scope>NUCLEOTIDE SEQUENCE [LARGE SCALE GENOMIC DNA]</scope>
    <source>
        <strain evidence="4">HL-55</strain>
    </source>
</reference>
<evidence type="ECO:0000256" key="1">
    <source>
        <dbReference type="SAM" id="SignalP"/>
    </source>
</evidence>
<dbReference type="SUPFAM" id="SSF81296">
    <property type="entry name" value="E set domains"/>
    <property type="match status" value="1"/>
</dbReference>
<gene>
    <name evidence="4" type="primary">soxY</name>
    <name evidence="4" type="ORF">HLUCCX14_04520</name>
</gene>
<dbReference type="EMBL" id="LJZQ01000004">
    <property type="protein sequence ID" value="KPQ29899.1"/>
    <property type="molecule type" value="Genomic_DNA"/>
</dbReference>
<dbReference type="OrthoDB" id="9795530at2"/>
<dbReference type="PATRIC" id="fig|1305731.5.peg.3000"/>
<comment type="caution">
    <text evidence="4">The sequence shown here is derived from an EMBL/GenBank/DDBJ whole genome shotgun (WGS) entry which is preliminary data.</text>
</comment>
<evidence type="ECO:0000259" key="3">
    <source>
        <dbReference type="Pfam" id="PF13501"/>
    </source>
</evidence>
<dbReference type="InterPro" id="IPR014880">
    <property type="entry name" value="SoxZ_dom"/>
</dbReference>
<evidence type="ECO:0000313" key="5">
    <source>
        <dbReference type="Proteomes" id="UP000050416"/>
    </source>
</evidence>